<evidence type="ECO:0000313" key="3">
    <source>
        <dbReference type="EMBL" id="HJC47644.1"/>
    </source>
</evidence>
<organism evidence="3 4">
    <name type="scientific">Candidatus Lachnoclostridium pullistercoris</name>
    <dbReference type="NCBI Taxonomy" id="2838632"/>
    <lineage>
        <taxon>Bacteria</taxon>
        <taxon>Bacillati</taxon>
        <taxon>Bacillota</taxon>
        <taxon>Clostridia</taxon>
        <taxon>Lachnospirales</taxon>
        <taxon>Lachnospiraceae</taxon>
    </lineage>
</organism>
<comment type="caution">
    <text evidence="3">The sequence shown here is derived from an EMBL/GenBank/DDBJ whole genome shotgun (WGS) entry which is preliminary data.</text>
</comment>
<dbReference type="InterPro" id="IPR036365">
    <property type="entry name" value="PGBD-like_sf"/>
</dbReference>
<feature type="region of interest" description="Disordered" evidence="1">
    <location>
        <begin position="47"/>
        <end position="66"/>
    </location>
</feature>
<gene>
    <name evidence="3" type="ORF">IAA04_06295</name>
</gene>
<proteinExistence type="predicted"/>
<dbReference type="EMBL" id="DWWL01000041">
    <property type="protein sequence ID" value="HJC47644.1"/>
    <property type="molecule type" value="Genomic_DNA"/>
</dbReference>
<evidence type="ECO:0000256" key="1">
    <source>
        <dbReference type="SAM" id="MobiDB-lite"/>
    </source>
</evidence>
<name>A0A9D2PCF2_9FIRM</name>
<protein>
    <submittedName>
        <fullName evidence="3">Peptidoglycan-binding protein</fullName>
    </submittedName>
</protein>
<reference evidence="3" key="2">
    <citation type="submission" date="2021-04" db="EMBL/GenBank/DDBJ databases">
        <authorList>
            <person name="Gilroy R."/>
        </authorList>
    </citation>
    <scope>NUCLEOTIDE SEQUENCE</scope>
    <source>
        <strain evidence="3">CHK183-5548</strain>
    </source>
</reference>
<dbReference type="Gene3D" id="1.10.101.10">
    <property type="entry name" value="PGBD-like superfamily/PGBD"/>
    <property type="match status" value="1"/>
</dbReference>
<dbReference type="SUPFAM" id="SSF47090">
    <property type="entry name" value="PGBD-like"/>
    <property type="match status" value="1"/>
</dbReference>
<dbReference type="Gene3D" id="2.60.40.1120">
    <property type="entry name" value="Carboxypeptidase-like, regulatory domain"/>
    <property type="match status" value="1"/>
</dbReference>
<dbReference type="Proteomes" id="UP000823883">
    <property type="component" value="Unassembled WGS sequence"/>
</dbReference>
<dbReference type="Pfam" id="PF01471">
    <property type="entry name" value="PG_binding_1"/>
    <property type="match status" value="1"/>
</dbReference>
<accession>A0A9D2PCF2</accession>
<evidence type="ECO:0000313" key="4">
    <source>
        <dbReference type="Proteomes" id="UP000823883"/>
    </source>
</evidence>
<dbReference type="InterPro" id="IPR002477">
    <property type="entry name" value="Peptidoglycan-bd-like"/>
</dbReference>
<feature type="domain" description="Peptidoglycan binding-like" evidence="2">
    <location>
        <begin position="346"/>
        <end position="407"/>
    </location>
</feature>
<feature type="compositionally biased region" description="Polar residues" evidence="1">
    <location>
        <begin position="51"/>
        <end position="61"/>
    </location>
</feature>
<reference evidence="3" key="1">
    <citation type="journal article" date="2021" name="PeerJ">
        <title>Extensive microbial diversity within the chicken gut microbiome revealed by metagenomics and culture.</title>
        <authorList>
            <person name="Gilroy R."/>
            <person name="Ravi A."/>
            <person name="Getino M."/>
            <person name="Pursley I."/>
            <person name="Horton D.L."/>
            <person name="Alikhan N.F."/>
            <person name="Baker D."/>
            <person name="Gharbi K."/>
            <person name="Hall N."/>
            <person name="Watson M."/>
            <person name="Adriaenssens E.M."/>
            <person name="Foster-Nyarko E."/>
            <person name="Jarju S."/>
            <person name="Secka A."/>
            <person name="Antonio M."/>
            <person name="Oren A."/>
            <person name="Chaudhuri R.R."/>
            <person name="La Ragione R."/>
            <person name="Hildebrand F."/>
            <person name="Pallen M.J."/>
        </authorList>
    </citation>
    <scope>NUCLEOTIDE SEQUENCE</scope>
    <source>
        <strain evidence="3">CHK183-5548</strain>
    </source>
</reference>
<sequence length="421" mass="46544">MMQFQQSAATTGDSTGYLQVDVVSSQNNFPIQGASVTVSPEFSPDAPAYHLTTNSSGQTENLPLETPPLAYSLSPGNERPYSEYRLHVEAPGFKPVDISGTEVLPDSTSIQNVRLEPSDDDTPMNRNIVIPDHTLYGQYPPKIAENEVKPVTDTGEIVLSRVVVPEIVIVHDGTPSNSSAPNYYVPYRDYIKNVASSEIYATWPQASIVANVLAIMSFTLNRVYTEWYRGQGYDFTITSSTAFDHKWIYGRNIYESISVVVDEIFDNYLSRPNVKQPILTQYCDGKQVTCSGWMTQWGSCALGEQGYSPIEILRYYYGESIYINTADQISGIPISWPGYELTIGSSGDKVRHVQEQLDTIATVYSAIPRIAQDGVYGPGTQAAVSAFQSIFGLPQTGVIDFATWNKISHIYVGITRIAELN</sequence>
<dbReference type="AlphaFoldDB" id="A0A9D2PCF2"/>
<dbReference type="InterPro" id="IPR036366">
    <property type="entry name" value="PGBDSf"/>
</dbReference>
<evidence type="ECO:0000259" key="2">
    <source>
        <dbReference type="Pfam" id="PF01471"/>
    </source>
</evidence>